<dbReference type="PANTHER" id="PTHR43045:SF1">
    <property type="entry name" value="SHIKIMATE TRANSPORTER"/>
    <property type="match status" value="1"/>
</dbReference>
<protein>
    <submittedName>
        <fullName evidence="9">MFS transporter</fullName>
    </submittedName>
</protein>
<comment type="subcellular location">
    <subcellularLocation>
        <location evidence="1">Cell membrane</location>
        <topology evidence="1">Multi-pass membrane protein</topology>
    </subcellularLocation>
</comment>
<feature type="transmembrane region" description="Helical" evidence="7">
    <location>
        <begin position="188"/>
        <end position="209"/>
    </location>
</feature>
<dbReference type="SUPFAM" id="SSF103473">
    <property type="entry name" value="MFS general substrate transporter"/>
    <property type="match status" value="1"/>
</dbReference>
<comment type="caution">
    <text evidence="9">The sequence shown here is derived from an EMBL/GenBank/DDBJ whole genome shotgun (WGS) entry which is preliminary data.</text>
</comment>
<evidence type="ECO:0000259" key="8">
    <source>
        <dbReference type="PROSITE" id="PS50850"/>
    </source>
</evidence>
<dbReference type="InterPro" id="IPR005829">
    <property type="entry name" value="Sugar_transporter_CS"/>
</dbReference>
<evidence type="ECO:0000256" key="4">
    <source>
        <dbReference type="ARBA" id="ARBA00022692"/>
    </source>
</evidence>
<organism evidence="9 10">
    <name type="scientific">Prauserella alba</name>
    <dbReference type="NCBI Taxonomy" id="176898"/>
    <lineage>
        <taxon>Bacteria</taxon>
        <taxon>Bacillati</taxon>
        <taxon>Actinomycetota</taxon>
        <taxon>Actinomycetes</taxon>
        <taxon>Pseudonocardiales</taxon>
        <taxon>Pseudonocardiaceae</taxon>
        <taxon>Prauserella</taxon>
    </lineage>
</organism>
<feature type="transmembrane region" description="Helical" evidence="7">
    <location>
        <begin position="337"/>
        <end position="358"/>
    </location>
</feature>
<evidence type="ECO:0000256" key="6">
    <source>
        <dbReference type="ARBA" id="ARBA00023136"/>
    </source>
</evidence>
<name>A0ABN1VRI4_9PSEU</name>
<evidence type="ECO:0000256" key="5">
    <source>
        <dbReference type="ARBA" id="ARBA00022989"/>
    </source>
</evidence>
<dbReference type="InterPro" id="IPR005828">
    <property type="entry name" value="MFS_sugar_transport-like"/>
</dbReference>
<evidence type="ECO:0000256" key="7">
    <source>
        <dbReference type="SAM" id="Phobius"/>
    </source>
</evidence>
<evidence type="ECO:0000313" key="10">
    <source>
        <dbReference type="Proteomes" id="UP001500467"/>
    </source>
</evidence>
<feature type="transmembrane region" description="Helical" evidence="7">
    <location>
        <begin position="313"/>
        <end position="331"/>
    </location>
</feature>
<keyword evidence="2" id="KW-0813">Transport</keyword>
<dbReference type="RefSeq" id="WP_253855264.1">
    <property type="nucleotide sequence ID" value="NZ_BAAALM010000016.1"/>
</dbReference>
<keyword evidence="10" id="KW-1185">Reference proteome</keyword>
<feature type="transmembrane region" description="Helical" evidence="7">
    <location>
        <begin position="154"/>
        <end position="176"/>
    </location>
</feature>
<feature type="transmembrane region" description="Helical" evidence="7">
    <location>
        <begin position="283"/>
        <end position="301"/>
    </location>
</feature>
<reference evidence="9 10" key="1">
    <citation type="journal article" date="2019" name="Int. J. Syst. Evol. Microbiol.">
        <title>The Global Catalogue of Microorganisms (GCM) 10K type strain sequencing project: providing services to taxonomists for standard genome sequencing and annotation.</title>
        <authorList>
            <consortium name="The Broad Institute Genomics Platform"/>
            <consortium name="The Broad Institute Genome Sequencing Center for Infectious Disease"/>
            <person name="Wu L."/>
            <person name="Ma J."/>
        </authorList>
    </citation>
    <scope>NUCLEOTIDE SEQUENCE [LARGE SCALE GENOMIC DNA]</scope>
    <source>
        <strain evidence="9 10">JCM 13022</strain>
    </source>
</reference>
<sequence length="453" mass="47662">MTTVSQRGERTRMRTVAIASFIGALMEWYDFFLFGTASALVFGPVFFPDADPTVGTLAAFATFGVGFVARPLGGVVFGHFGDRVGRKSMLVITLMIMGVGTFAIGCLPDYDQIGIAAPILLVVFRLAQGLGLGGEYAGAALMTIEHAPEARRGFWGSLPQAAASGGILLSTGAFALVSQLDRAELLSWGWRMPFLVSLVLLGVGLVIRLKVSESPEFERTAAERRRNNSGKQPIPLLQVFRKHPRNLLLAFGARLGETVTSNAINAFGIYYVSTQVGVAESTALNGMLLASAIGLVAVPIIGALSDRIGRRRIYLAGSVFGTVFAVPFFLMLDSGSIPLITLAFVIAYVFVPTMMFAVQSTFFSELFGADVRYTGLSLAYQVSAIAGGYVPAVATSLLVAGGGEPWLVAAVFAGVCLVTTACVLSVAHRHAGADASSDAEPAGRPEATGGRVS</sequence>
<dbReference type="EMBL" id="BAAALM010000016">
    <property type="protein sequence ID" value="GAA1217970.1"/>
    <property type="molecule type" value="Genomic_DNA"/>
</dbReference>
<evidence type="ECO:0000256" key="1">
    <source>
        <dbReference type="ARBA" id="ARBA00004651"/>
    </source>
</evidence>
<evidence type="ECO:0000256" key="3">
    <source>
        <dbReference type="ARBA" id="ARBA00022475"/>
    </source>
</evidence>
<keyword evidence="3" id="KW-1003">Cell membrane</keyword>
<feature type="transmembrane region" description="Helical" evidence="7">
    <location>
        <begin position="16"/>
        <end position="42"/>
    </location>
</feature>
<dbReference type="InterPro" id="IPR036259">
    <property type="entry name" value="MFS_trans_sf"/>
</dbReference>
<dbReference type="Proteomes" id="UP001500467">
    <property type="component" value="Unassembled WGS sequence"/>
</dbReference>
<feature type="domain" description="Major facilitator superfamily (MFS) profile" evidence="8">
    <location>
        <begin position="16"/>
        <end position="431"/>
    </location>
</feature>
<dbReference type="CDD" id="cd17369">
    <property type="entry name" value="MFS_ShiA_like"/>
    <property type="match status" value="1"/>
</dbReference>
<keyword evidence="5 7" id="KW-1133">Transmembrane helix</keyword>
<feature type="transmembrane region" description="Helical" evidence="7">
    <location>
        <begin position="378"/>
        <end position="400"/>
    </location>
</feature>
<dbReference type="PROSITE" id="PS50850">
    <property type="entry name" value="MFS"/>
    <property type="match status" value="1"/>
</dbReference>
<dbReference type="Gene3D" id="1.20.1250.20">
    <property type="entry name" value="MFS general substrate transporter like domains"/>
    <property type="match status" value="2"/>
</dbReference>
<evidence type="ECO:0000313" key="9">
    <source>
        <dbReference type="EMBL" id="GAA1217970.1"/>
    </source>
</evidence>
<feature type="transmembrane region" description="Helical" evidence="7">
    <location>
        <begin position="406"/>
        <end position="427"/>
    </location>
</feature>
<feature type="transmembrane region" description="Helical" evidence="7">
    <location>
        <begin position="247"/>
        <end position="271"/>
    </location>
</feature>
<proteinExistence type="predicted"/>
<dbReference type="PANTHER" id="PTHR43045">
    <property type="entry name" value="SHIKIMATE TRANSPORTER"/>
    <property type="match status" value="1"/>
</dbReference>
<dbReference type="PROSITE" id="PS00216">
    <property type="entry name" value="SUGAR_TRANSPORT_1"/>
    <property type="match status" value="1"/>
</dbReference>
<accession>A0ABN1VRI4</accession>
<feature type="transmembrane region" description="Helical" evidence="7">
    <location>
        <begin position="89"/>
        <end position="107"/>
    </location>
</feature>
<evidence type="ECO:0000256" key="2">
    <source>
        <dbReference type="ARBA" id="ARBA00022448"/>
    </source>
</evidence>
<keyword evidence="4 7" id="KW-0812">Transmembrane</keyword>
<feature type="transmembrane region" description="Helical" evidence="7">
    <location>
        <begin position="54"/>
        <end position="77"/>
    </location>
</feature>
<gene>
    <name evidence="9" type="ORF">GCM10009675_45550</name>
</gene>
<dbReference type="Pfam" id="PF00083">
    <property type="entry name" value="Sugar_tr"/>
    <property type="match status" value="2"/>
</dbReference>
<keyword evidence="6 7" id="KW-0472">Membrane</keyword>
<dbReference type="InterPro" id="IPR020846">
    <property type="entry name" value="MFS_dom"/>
</dbReference>
<feature type="transmembrane region" description="Helical" evidence="7">
    <location>
        <begin position="113"/>
        <end position="133"/>
    </location>
</feature>